<dbReference type="Pfam" id="PF00328">
    <property type="entry name" value="His_Phos_2"/>
    <property type="match status" value="1"/>
</dbReference>
<dbReference type="CDD" id="cd07061">
    <property type="entry name" value="HP_HAP_like"/>
    <property type="match status" value="1"/>
</dbReference>
<dbReference type="Gene3D" id="3.40.50.1240">
    <property type="entry name" value="Phosphoglycerate mutase-like"/>
    <property type="match status" value="1"/>
</dbReference>
<comment type="caution">
    <text evidence="4">The sequence shown here is derived from an EMBL/GenBank/DDBJ whole genome shotgun (WGS) entry which is preliminary data.</text>
</comment>
<evidence type="ECO:0000313" key="5">
    <source>
        <dbReference type="Proteomes" id="UP000187455"/>
    </source>
</evidence>
<dbReference type="EMBL" id="LSSL01003688">
    <property type="protein sequence ID" value="OLY80191.1"/>
    <property type="molecule type" value="Genomic_DNA"/>
</dbReference>
<reference evidence="4 5" key="1">
    <citation type="journal article" date="2016" name="Mol. Biol. Evol.">
        <title>Genome-Wide Survey of Gut Fungi (Harpellales) Reveals the First Horizontally Transferred Ubiquitin Gene from a Mosquito Host.</title>
        <authorList>
            <person name="Wang Y."/>
            <person name="White M.M."/>
            <person name="Kvist S."/>
            <person name="Moncalvo J.M."/>
        </authorList>
    </citation>
    <scope>NUCLEOTIDE SEQUENCE [LARGE SCALE GENOMIC DNA]</scope>
    <source>
        <strain evidence="4 5">ALG-7-W6</strain>
    </source>
</reference>
<evidence type="ECO:0000256" key="1">
    <source>
        <dbReference type="ARBA" id="ARBA00005375"/>
    </source>
</evidence>
<dbReference type="AlphaFoldDB" id="A0A1R0GTI6"/>
<dbReference type="PANTHER" id="PTHR11567">
    <property type="entry name" value="ACID PHOSPHATASE-RELATED"/>
    <property type="match status" value="1"/>
</dbReference>
<protein>
    <submittedName>
        <fullName evidence="4">Counting factor 60</fullName>
    </submittedName>
</protein>
<dbReference type="SUPFAM" id="SSF53254">
    <property type="entry name" value="Phosphoglycerate mutase-like"/>
    <property type="match status" value="1"/>
</dbReference>
<dbReference type="InterPro" id="IPR000560">
    <property type="entry name" value="His_Pase_clade-2"/>
</dbReference>
<keyword evidence="3" id="KW-0732">Signal</keyword>
<accession>A0A1R0GTI6</accession>
<dbReference type="OrthoDB" id="10257284at2759"/>
<dbReference type="Proteomes" id="UP000187455">
    <property type="component" value="Unassembled WGS sequence"/>
</dbReference>
<organism evidence="4 5">
    <name type="scientific">Smittium mucronatum</name>
    <dbReference type="NCBI Taxonomy" id="133383"/>
    <lineage>
        <taxon>Eukaryota</taxon>
        <taxon>Fungi</taxon>
        <taxon>Fungi incertae sedis</taxon>
        <taxon>Zoopagomycota</taxon>
        <taxon>Kickxellomycotina</taxon>
        <taxon>Harpellomycetes</taxon>
        <taxon>Harpellales</taxon>
        <taxon>Legeriomycetaceae</taxon>
        <taxon>Smittium</taxon>
    </lineage>
</organism>
<comment type="similarity">
    <text evidence="1">Belongs to the histidine acid phosphatase family.</text>
</comment>
<sequence>MKYSNLSVFLVLLSSSLSANIPGSLVSELNKRDLASDIAKYGYNYCTANLPDASQYTSVPNSDLVFVQAFFRHGDRTPLLINDSDLPLWNVCNKTIYNSVARPVYVTDISNSTLDFNYVTSNTSMCKPGELTQIGAEYSMTLGKAARSIYIDLLKFLDSDFKSQKQLKVRSTYIDRTQETARYFLSGLYPITPENKNISTTIYHYPSTTETMLTNAGLCPKITPVSNQIIATPQYQTYLAADPNVTQKLDLMFDSYTPNNTDLTTSRQYQSDLLQTRVCHNLPLPCNKLGQCATASDAALELNDTQFEVKYRRRDSQFSPELDRITAGLLFAQVLQDLNTAIASLKKCNRVRMNIYSAHDDTMSTILAGLHADDFNML</sequence>
<keyword evidence="2" id="KW-0378">Hydrolase</keyword>
<dbReference type="PANTHER" id="PTHR11567:SF110">
    <property type="entry name" value="2-PHOSPHOXYLOSE PHOSPHATASE 1"/>
    <property type="match status" value="1"/>
</dbReference>
<keyword evidence="5" id="KW-1185">Reference proteome</keyword>
<proteinExistence type="inferred from homology"/>
<name>A0A1R0GTI6_9FUNG</name>
<feature type="chain" id="PRO_5012570883" evidence="3">
    <location>
        <begin position="19"/>
        <end position="378"/>
    </location>
</feature>
<evidence type="ECO:0000256" key="2">
    <source>
        <dbReference type="ARBA" id="ARBA00022801"/>
    </source>
</evidence>
<dbReference type="InterPro" id="IPR029033">
    <property type="entry name" value="His_PPase_superfam"/>
</dbReference>
<gene>
    <name evidence="4" type="ORF">AYI68_g5716</name>
</gene>
<evidence type="ECO:0000313" key="4">
    <source>
        <dbReference type="EMBL" id="OLY80191.1"/>
    </source>
</evidence>
<feature type="signal peptide" evidence="3">
    <location>
        <begin position="1"/>
        <end position="18"/>
    </location>
</feature>
<dbReference type="GO" id="GO:0016791">
    <property type="term" value="F:phosphatase activity"/>
    <property type="evidence" value="ECO:0007669"/>
    <property type="project" value="TreeGrafter"/>
</dbReference>
<dbReference type="InterPro" id="IPR050645">
    <property type="entry name" value="Histidine_acid_phosphatase"/>
</dbReference>
<evidence type="ECO:0000256" key="3">
    <source>
        <dbReference type="SAM" id="SignalP"/>
    </source>
</evidence>